<feature type="non-terminal residue" evidence="1">
    <location>
        <position position="1"/>
    </location>
</feature>
<accession>A0A1X0R1N9</accession>
<sequence length="112" mass="12476">DGITGEAARKATKSKFYTDILKSIVTSKCHLNAFLEPLPYISEEDIVSVRFLLIQVMGLEARVSSLRLLGKEYYIVEDLYSFSFPQTLSHIKVGELEALINGFTLIQASTSS</sequence>
<protein>
    <submittedName>
        <fullName evidence="1">Uncharacterized protein</fullName>
    </submittedName>
</protein>
<name>A0A1X0R1N9_RHIZD</name>
<proteinExistence type="predicted"/>
<reference evidence="1" key="1">
    <citation type="journal article" date="2016" name="Proc. Natl. Acad. Sci. U.S.A.">
        <title>Lipid metabolic changes in an early divergent fungus govern the establishment of a mutualistic symbiosis with endobacteria.</title>
        <authorList>
            <person name="Lastovetsky O.A."/>
            <person name="Gaspar M.L."/>
            <person name="Mondo S.J."/>
            <person name="LaButti K.M."/>
            <person name="Sandor L."/>
            <person name="Grigoriev I.V."/>
            <person name="Henry S.A."/>
            <person name="Pawlowska T.E."/>
        </authorList>
    </citation>
    <scope>NUCLEOTIDE SEQUENCE [LARGE SCALE GENOMIC DNA]</scope>
    <source>
        <strain evidence="1">ATCC 52814</strain>
    </source>
</reference>
<organism evidence="1">
    <name type="scientific">Rhizopus microsporus var. microsporus</name>
    <dbReference type="NCBI Taxonomy" id="86635"/>
    <lineage>
        <taxon>Eukaryota</taxon>
        <taxon>Fungi</taxon>
        <taxon>Fungi incertae sedis</taxon>
        <taxon>Mucoromycota</taxon>
        <taxon>Mucoromycotina</taxon>
        <taxon>Mucoromycetes</taxon>
        <taxon>Mucorales</taxon>
        <taxon>Mucorineae</taxon>
        <taxon>Rhizopodaceae</taxon>
        <taxon>Rhizopus</taxon>
    </lineage>
</organism>
<gene>
    <name evidence="1" type="ORF">BCV72DRAFT_329989</name>
</gene>
<dbReference type="VEuPathDB" id="FungiDB:BCV72DRAFT_329989"/>
<evidence type="ECO:0000313" key="1">
    <source>
        <dbReference type="EMBL" id="ORE05920.1"/>
    </source>
</evidence>
<dbReference type="AlphaFoldDB" id="A0A1X0R1N9"/>
<dbReference type="EMBL" id="KV921934">
    <property type="protein sequence ID" value="ORE05920.1"/>
    <property type="molecule type" value="Genomic_DNA"/>
</dbReference>
<dbReference type="OrthoDB" id="2290147at2759"/>
<dbReference type="Proteomes" id="UP000242414">
    <property type="component" value="Unassembled WGS sequence"/>
</dbReference>